<proteinExistence type="inferred from homology"/>
<evidence type="ECO:0000313" key="2">
    <source>
        <dbReference type="EMBL" id="MEK8090865.1"/>
    </source>
</evidence>
<gene>
    <name evidence="2" type="ORF">WOB96_13990</name>
</gene>
<sequence>MDRKLLDILACPRCKGTLILAPDKKALHCNRCQLAYPVRDNIPILLIEEAKPLEPRKK</sequence>
<name>A0ABU9DBH3_9PROT</name>
<dbReference type="Proteomes" id="UP001446205">
    <property type="component" value="Unassembled WGS sequence"/>
</dbReference>
<dbReference type="PANTHER" id="PTHR33505">
    <property type="entry name" value="ZGC:162634"/>
    <property type="match status" value="1"/>
</dbReference>
<dbReference type="HAMAP" id="MF_01187">
    <property type="entry name" value="UPF0434"/>
    <property type="match status" value="1"/>
</dbReference>
<reference evidence="2 3" key="1">
    <citation type="submission" date="2024-04" db="EMBL/GenBank/DDBJ databases">
        <authorList>
            <person name="Abashina T."/>
            <person name="Shaikin A."/>
        </authorList>
    </citation>
    <scope>NUCLEOTIDE SEQUENCE [LARGE SCALE GENOMIC DNA]</scope>
    <source>
        <strain evidence="2 3">AAFK</strain>
    </source>
</reference>
<organism evidence="2 3">
    <name type="scientific">Thermithiobacillus plumbiphilus</name>
    <dbReference type="NCBI Taxonomy" id="1729899"/>
    <lineage>
        <taxon>Bacteria</taxon>
        <taxon>Pseudomonadati</taxon>
        <taxon>Pseudomonadota</taxon>
        <taxon>Acidithiobacillia</taxon>
        <taxon>Acidithiobacillales</taxon>
        <taxon>Thermithiobacillaceae</taxon>
        <taxon>Thermithiobacillus</taxon>
    </lineage>
</organism>
<dbReference type="EMBL" id="JBBPCO010000018">
    <property type="protein sequence ID" value="MEK8090865.1"/>
    <property type="molecule type" value="Genomic_DNA"/>
</dbReference>
<evidence type="ECO:0000256" key="1">
    <source>
        <dbReference type="HAMAP-Rule" id="MF_01187"/>
    </source>
</evidence>
<accession>A0ABU9DBH3</accession>
<dbReference type="RefSeq" id="WP_341371947.1">
    <property type="nucleotide sequence ID" value="NZ_JBBPCO010000018.1"/>
</dbReference>
<comment type="caution">
    <text evidence="2">The sequence shown here is derived from an EMBL/GenBank/DDBJ whole genome shotgun (WGS) entry which is preliminary data.</text>
</comment>
<dbReference type="SUPFAM" id="SSF158997">
    <property type="entry name" value="Trm112p-like"/>
    <property type="match status" value="1"/>
</dbReference>
<comment type="similarity">
    <text evidence="1">Belongs to the UPF0434 family.</text>
</comment>
<protein>
    <recommendedName>
        <fullName evidence="1">UPF0434 protein WOB96_13990</fullName>
    </recommendedName>
</protein>
<evidence type="ECO:0000313" key="3">
    <source>
        <dbReference type="Proteomes" id="UP001446205"/>
    </source>
</evidence>
<dbReference type="Pfam" id="PF03966">
    <property type="entry name" value="Trm112p"/>
    <property type="match status" value="1"/>
</dbReference>
<dbReference type="Gene3D" id="2.20.25.10">
    <property type="match status" value="1"/>
</dbReference>
<dbReference type="InterPro" id="IPR005651">
    <property type="entry name" value="Trm112-like"/>
</dbReference>
<dbReference type="PANTHER" id="PTHR33505:SF4">
    <property type="entry name" value="PROTEIN PREY, MITOCHONDRIAL"/>
    <property type="match status" value="1"/>
</dbReference>
<keyword evidence="3" id="KW-1185">Reference proteome</keyword>